<dbReference type="PANTHER" id="PTHR43156">
    <property type="entry name" value="STAGE II SPORULATION PROTEIN E-RELATED"/>
    <property type="match status" value="1"/>
</dbReference>
<dbReference type="PANTHER" id="PTHR43156:SF2">
    <property type="entry name" value="STAGE II SPORULATION PROTEIN E"/>
    <property type="match status" value="1"/>
</dbReference>
<organism evidence="5 6">
    <name type="scientific">Streptomyces synnematoformans</name>
    <dbReference type="NCBI Taxonomy" id="415721"/>
    <lineage>
        <taxon>Bacteria</taxon>
        <taxon>Bacillati</taxon>
        <taxon>Actinomycetota</taxon>
        <taxon>Actinomycetes</taxon>
        <taxon>Kitasatosporales</taxon>
        <taxon>Streptomycetaceae</taxon>
        <taxon>Streptomyces</taxon>
    </lineage>
</organism>
<keyword evidence="1" id="KW-0378">Hydrolase</keyword>
<evidence type="ECO:0000259" key="4">
    <source>
        <dbReference type="SMART" id="SM00331"/>
    </source>
</evidence>
<evidence type="ECO:0000256" key="3">
    <source>
        <dbReference type="SAM" id="Phobius"/>
    </source>
</evidence>
<gene>
    <name evidence="5" type="ORF">GCM10009802_65400</name>
</gene>
<protein>
    <submittedName>
        <fullName evidence="5">PP2C family protein-serine/threonine phosphatase</fullName>
    </submittedName>
</protein>
<feature type="domain" description="PPM-type phosphatase" evidence="4">
    <location>
        <begin position="132"/>
        <end position="392"/>
    </location>
</feature>
<dbReference type="InterPro" id="IPR001932">
    <property type="entry name" value="PPM-type_phosphatase-like_dom"/>
</dbReference>
<proteinExistence type="predicted"/>
<dbReference type="Pfam" id="PF07228">
    <property type="entry name" value="SpoIIE"/>
    <property type="match status" value="2"/>
</dbReference>
<dbReference type="RefSeq" id="WP_344295546.1">
    <property type="nucleotide sequence ID" value="NZ_BAAAPF010000481.1"/>
</dbReference>
<feature type="region of interest" description="Disordered" evidence="2">
    <location>
        <begin position="255"/>
        <end position="296"/>
    </location>
</feature>
<dbReference type="InterPro" id="IPR052016">
    <property type="entry name" value="Bact_Sigma-Reg"/>
</dbReference>
<dbReference type="InterPro" id="IPR036457">
    <property type="entry name" value="PPM-type-like_dom_sf"/>
</dbReference>
<dbReference type="Gene3D" id="3.60.40.10">
    <property type="entry name" value="PPM-type phosphatase domain"/>
    <property type="match status" value="2"/>
</dbReference>
<dbReference type="SMART" id="SM00331">
    <property type="entry name" value="PP2C_SIG"/>
    <property type="match status" value="1"/>
</dbReference>
<accession>A0ABN2A4Q3</accession>
<keyword evidence="3" id="KW-0812">Transmembrane</keyword>
<dbReference type="EMBL" id="BAAAPF010000481">
    <property type="protein sequence ID" value="GAA1511259.1"/>
    <property type="molecule type" value="Genomic_DNA"/>
</dbReference>
<evidence type="ECO:0000313" key="6">
    <source>
        <dbReference type="Proteomes" id="UP001500443"/>
    </source>
</evidence>
<name>A0ABN2A4Q3_9ACTN</name>
<evidence type="ECO:0000256" key="2">
    <source>
        <dbReference type="SAM" id="MobiDB-lite"/>
    </source>
</evidence>
<keyword evidence="3" id="KW-0472">Membrane</keyword>
<keyword evidence="6" id="KW-1185">Reference proteome</keyword>
<reference evidence="5 6" key="1">
    <citation type="journal article" date="2019" name="Int. J. Syst. Evol. Microbiol.">
        <title>The Global Catalogue of Microorganisms (GCM) 10K type strain sequencing project: providing services to taxonomists for standard genome sequencing and annotation.</title>
        <authorList>
            <consortium name="The Broad Institute Genomics Platform"/>
            <consortium name="The Broad Institute Genome Sequencing Center for Infectious Disease"/>
            <person name="Wu L."/>
            <person name="Ma J."/>
        </authorList>
    </citation>
    <scope>NUCLEOTIDE SEQUENCE [LARGE SCALE GENOMIC DNA]</scope>
    <source>
        <strain evidence="5 6">JCM 15481</strain>
    </source>
</reference>
<evidence type="ECO:0000256" key="1">
    <source>
        <dbReference type="ARBA" id="ARBA00022801"/>
    </source>
</evidence>
<dbReference type="Proteomes" id="UP001500443">
    <property type="component" value="Unassembled WGS sequence"/>
</dbReference>
<feature type="transmembrane region" description="Helical" evidence="3">
    <location>
        <begin position="79"/>
        <end position="99"/>
    </location>
</feature>
<sequence>MPTVTFVSSRWFVATLFVVITLADLVTSKGQSLGALFSVIPVLVAVNGRRPAVVAAGVLGVVLAGALSWYNDDIGTAQFLARFIAVVGATGLGLVVQAVRVDRETRLARAQRIADVAQRALLPVPPTRVGPFAVAASYASAARDAQVGGDLYDVVDTGSGVRAVIGDVRGKGLPAVRISGRALGVFRAVAYDERDLSRIARRMEQSVLREAGPEDFVTVLLVEATREGRCTLLSFGHPPPLVRTAAGEVREAPIASHPPLGLGLARPPERDRTSRAAGEAAADDGDGPGGARAVASATDPAVDPLAAAPGAAGAPTTELVLAPGDELLLVTDGALEARNAAGEFYPLVPRYAACPGPAGDPPVDVLAALGADMRAYSGGALDDDSALVLLRYAPPGDRSSSAGAVPPR</sequence>
<feature type="transmembrane region" description="Helical" evidence="3">
    <location>
        <begin position="52"/>
        <end position="70"/>
    </location>
</feature>
<keyword evidence="3" id="KW-1133">Transmembrane helix</keyword>
<comment type="caution">
    <text evidence="5">The sequence shown here is derived from an EMBL/GenBank/DDBJ whole genome shotgun (WGS) entry which is preliminary data.</text>
</comment>
<evidence type="ECO:0000313" key="5">
    <source>
        <dbReference type="EMBL" id="GAA1511259.1"/>
    </source>
</evidence>